<comment type="caution">
    <text evidence="1">The sequence shown here is derived from an EMBL/GenBank/DDBJ whole genome shotgun (WGS) entry which is preliminary data.</text>
</comment>
<dbReference type="Proteomes" id="UP000254771">
    <property type="component" value="Unassembled WGS sequence"/>
</dbReference>
<reference evidence="1 2" key="1">
    <citation type="journal article" date="2018" name="ISME J.">
        <title>Endosymbiont genomes yield clues of tubeworm success.</title>
        <authorList>
            <person name="Li Y."/>
            <person name="Liles M.R."/>
            <person name="Halanych K.M."/>
        </authorList>
    </citation>
    <scope>NUCLEOTIDE SEQUENCE [LARGE SCALE GENOMIC DNA]</scope>
    <source>
        <strain evidence="1">A1462</strain>
    </source>
</reference>
<dbReference type="EMBL" id="QFXE01000013">
    <property type="protein sequence ID" value="RDH85336.1"/>
    <property type="molecule type" value="Genomic_DNA"/>
</dbReference>
<organism evidence="1 2">
    <name type="scientific">endosymbiont of Escarpia spicata</name>
    <dbReference type="NCBI Taxonomy" id="2200908"/>
    <lineage>
        <taxon>Bacteria</taxon>
        <taxon>Pseudomonadati</taxon>
        <taxon>Pseudomonadota</taxon>
        <taxon>Gammaproteobacteria</taxon>
        <taxon>sulfur-oxidizing symbionts</taxon>
    </lineage>
</organism>
<name>A0A370DMF6_9GAMM</name>
<sequence length="119" mass="13233">MSVLAQKLIDPQGFVIPRMVADEFHTTIKEVAQLTGLSVDAVSKKDRVHSKSSQKRLRDLVMIINRVTPWCGTPFQAFAWYRSEGIPGFGDLTAEALVKQGHADQVMQYIDRIAEGGFA</sequence>
<evidence type="ECO:0000313" key="1">
    <source>
        <dbReference type="EMBL" id="RDH85336.1"/>
    </source>
</evidence>
<accession>A0A370DMF6</accession>
<gene>
    <name evidence="1" type="ORF">DIZ78_10240</name>
</gene>
<proteinExistence type="predicted"/>
<protein>
    <submittedName>
        <fullName evidence="1">XRE family transcriptional regulator</fullName>
    </submittedName>
</protein>
<dbReference type="AlphaFoldDB" id="A0A370DMF6"/>
<evidence type="ECO:0000313" key="2">
    <source>
        <dbReference type="Proteomes" id="UP000254771"/>
    </source>
</evidence>
<keyword evidence="2" id="KW-1185">Reference proteome</keyword>